<protein>
    <submittedName>
        <fullName evidence="4">Uncharacterized protein</fullName>
    </submittedName>
</protein>
<sequence>MKLLNKIKKKIDKKENISKAKKSSKRKTLIKDFDEIVKRGNEEEIKNVFKKCDINAYGGYDKTNALSFELSENLMRWLVENGANIEYEDRFGKHPLHHQVINPHGHPEYLIQLRANIEATDSWGNTPLFYATCFFRIDHMKILVESGARVNALNSNGETPLLKAMKYTKNGNIPDLVKIVHYLLEHGARLTRKEKEEVKRIGEDFEWFRDCISKDSIGEIEENLMELYRLFKVEPVPKRIIYDGKSKIRVKAKQWQDQHEELWKLLVPTLGHASTIQGEVIRISGKLSYEINHNGRINWNKEFKKMADSLLTYCRCGHQLSQIEIGELKKIVHNINHIQEDDLDKLTQLCVKWVLLNPYPLSLDHVDYNR</sequence>
<dbReference type="PROSITE" id="PS50088">
    <property type="entry name" value="ANK_REPEAT"/>
    <property type="match status" value="2"/>
</dbReference>
<keyword evidence="5" id="KW-1185">Reference proteome</keyword>
<evidence type="ECO:0000256" key="3">
    <source>
        <dbReference type="PROSITE-ProRule" id="PRU00023"/>
    </source>
</evidence>
<comment type="caution">
    <text evidence="4">The sequence shown here is derived from an EMBL/GenBank/DDBJ whole genome shotgun (WGS) entry which is preliminary data.</text>
</comment>
<evidence type="ECO:0000313" key="4">
    <source>
        <dbReference type="EMBL" id="OUQ35443.1"/>
    </source>
</evidence>
<dbReference type="SMART" id="SM00248">
    <property type="entry name" value="ANK"/>
    <property type="match status" value="2"/>
</dbReference>
<dbReference type="GO" id="GO:0071356">
    <property type="term" value="P:cellular response to tumor necrosis factor"/>
    <property type="evidence" value="ECO:0007669"/>
    <property type="project" value="TreeGrafter"/>
</dbReference>
<organism evidence="4 5">
    <name type="scientific">Massilimicrobiota timonensis</name>
    <dbReference type="NCBI Taxonomy" id="1776392"/>
    <lineage>
        <taxon>Bacteria</taxon>
        <taxon>Bacillati</taxon>
        <taxon>Bacillota</taxon>
        <taxon>Erysipelotrichia</taxon>
        <taxon>Erysipelotrichales</taxon>
        <taxon>Erysipelotrichaceae</taxon>
        <taxon>Massilimicrobiota</taxon>
    </lineage>
</organism>
<dbReference type="Proteomes" id="UP000195305">
    <property type="component" value="Unassembled WGS sequence"/>
</dbReference>
<keyword evidence="1" id="KW-0677">Repeat</keyword>
<evidence type="ECO:0000256" key="2">
    <source>
        <dbReference type="ARBA" id="ARBA00023043"/>
    </source>
</evidence>
<keyword evidence="2 3" id="KW-0040">ANK repeat</keyword>
<feature type="repeat" description="ANK" evidence="3">
    <location>
        <begin position="156"/>
        <end position="195"/>
    </location>
</feature>
<proteinExistence type="predicted"/>
<dbReference type="Gene3D" id="1.25.40.20">
    <property type="entry name" value="Ankyrin repeat-containing domain"/>
    <property type="match status" value="1"/>
</dbReference>
<gene>
    <name evidence="4" type="ORF">B5E75_04100</name>
</gene>
<dbReference type="Pfam" id="PF12796">
    <property type="entry name" value="Ank_2"/>
    <property type="match status" value="1"/>
</dbReference>
<dbReference type="GO" id="GO:0005829">
    <property type="term" value="C:cytosol"/>
    <property type="evidence" value="ECO:0007669"/>
    <property type="project" value="TreeGrafter"/>
</dbReference>
<dbReference type="EMBL" id="NFLJ01000008">
    <property type="protein sequence ID" value="OUQ35443.1"/>
    <property type="molecule type" value="Genomic_DNA"/>
</dbReference>
<accession>A0A1Y4T376</accession>
<dbReference type="GO" id="GO:0051059">
    <property type="term" value="F:NF-kappaB binding"/>
    <property type="evidence" value="ECO:0007669"/>
    <property type="project" value="TreeGrafter"/>
</dbReference>
<dbReference type="OrthoDB" id="9812708at2"/>
<dbReference type="AlphaFoldDB" id="A0A1Y4T376"/>
<dbReference type="PANTHER" id="PTHR46680">
    <property type="entry name" value="NF-KAPPA-B INHIBITOR ALPHA"/>
    <property type="match status" value="1"/>
</dbReference>
<feature type="repeat" description="ANK" evidence="3">
    <location>
        <begin position="123"/>
        <end position="155"/>
    </location>
</feature>
<name>A0A1Y4T376_9FIRM</name>
<dbReference type="RefSeq" id="WP_087357516.1">
    <property type="nucleotide sequence ID" value="NZ_NFLJ01000008.1"/>
</dbReference>
<dbReference type="InterPro" id="IPR002110">
    <property type="entry name" value="Ankyrin_rpt"/>
</dbReference>
<dbReference type="InterPro" id="IPR051070">
    <property type="entry name" value="NF-kappa-B_inhibitor"/>
</dbReference>
<dbReference type="PANTHER" id="PTHR46680:SF3">
    <property type="entry name" value="NF-KAPPA-B INHIBITOR CACTUS"/>
    <property type="match status" value="1"/>
</dbReference>
<dbReference type="SUPFAM" id="SSF48403">
    <property type="entry name" value="Ankyrin repeat"/>
    <property type="match status" value="1"/>
</dbReference>
<evidence type="ECO:0000313" key="5">
    <source>
        <dbReference type="Proteomes" id="UP000195305"/>
    </source>
</evidence>
<evidence type="ECO:0000256" key="1">
    <source>
        <dbReference type="ARBA" id="ARBA00022737"/>
    </source>
</evidence>
<dbReference type="InterPro" id="IPR036770">
    <property type="entry name" value="Ankyrin_rpt-contain_sf"/>
</dbReference>
<reference evidence="4 5" key="1">
    <citation type="journal article" date="2018" name="BMC Genomics">
        <title>Whole genome sequencing and function prediction of 133 gut anaerobes isolated from chicken caecum in pure cultures.</title>
        <authorList>
            <person name="Medvecky M."/>
            <person name="Cejkova D."/>
            <person name="Polansky O."/>
            <person name="Karasova D."/>
            <person name="Kubasova T."/>
            <person name="Cizek A."/>
            <person name="Rychlik I."/>
        </authorList>
    </citation>
    <scope>NUCLEOTIDE SEQUENCE [LARGE SCALE GENOMIC DNA]</scope>
    <source>
        <strain evidence="4 5">An13</strain>
    </source>
</reference>